<dbReference type="PROSITE" id="PS01325">
    <property type="entry name" value="LYS_HYDROXYLASE"/>
    <property type="match status" value="1"/>
</dbReference>
<dbReference type="GO" id="GO:0005506">
    <property type="term" value="F:iron ion binding"/>
    <property type="evidence" value="ECO:0007669"/>
    <property type="project" value="InterPro"/>
</dbReference>
<keyword evidence="11" id="KW-0560">Oxidoreductase</keyword>
<dbReference type="GeneTree" id="ENSGT01030000234558"/>
<keyword evidence="10" id="KW-0223">Dioxygenase</keyword>
<evidence type="ECO:0000256" key="10">
    <source>
        <dbReference type="ARBA" id="ARBA00022964"/>
    </source>
</evidence>
<dbReference type="InterPro" id="IPR029044">
    <property type="entry name" value="Nucleotide-diphossugar_trans"/>
</dbReference>
<accession>A0A8C7KSG0</accession>
<dbReference type="InterPro" id="IPR005123">
    <property type="entry name" value="Oxoglu/Fe-dep_dioxygenase_dom"/>
</dbReference>
<keyword evidence="12" id="KW-0408">Iron</keyword>
<dbReference type="Gene3D" id="2.60.120.620">
    <property type="entry name" value="q2cbj1_9rhob like domain"/>
    <property type="match status" value="1"/>
</dbReference>
<evidence type="ECO:0000256" key="5">
    <source>
        <dbReference type="ARBA" id="ARBA00012264"/>
    </source>
</evidence>
<organism evidence="17 18">
    <name type="scientific">Oncorhynchus kisutch</name>
    <name type="common">Coho salmon</name>
    <name type="synonym">Salmo kisutch</name>
    <dbReference type="NCBI Taxonomy" id="8019"/>
    <lineage>
        <taxon>Eukaryota</taxon>
        <taxon>Metazoa</taxon>
        <taxon>Chordata</taxon>
        <taxon>Craniata</taxon>
        <taxon>Vertebrata</taxon>
        <taxon>Euteleostomi</taxon>
        <taxon>Actinopterygii</taxon>
        <taxon>Neopterygii</taxon>
        <taxon>Teleostei</taxon>
        <taxon>Protacanthopterygii</taxon>
        <taxon>Salmoniformes</taxon>
        <taxon>Salmonidae</taxon>
        <taxon>Salmoninae</taxon>
        <taxon>Oncorhynchus</taxon>
    </lineage>
</organism>
<evidence type="ECO:0000259" key="16">
    <source>
        <dbReference type="PROSITE" id="PS51471"/>
    </source>
</evidence>
<keyword evidence="13" id="KW-0472">Membrane</keyword>
<dbReference type="EC" id="1.14.11.4" evidence="5"/>
<dbReference type="Ensembl" id="ENSOKIT00005113254.1">
    <property type="protein sequence ID" value="ENSOKIP00005105636.1"/>
    <property type="gene ID" value="ENSOKIG00005045089.1"/>
</dbReference>
<comment type="cofactor">
    <cofactor evidence="1">
        <name>Fe(2+)</name>
        <dbReference type="ChEBI" id="CHEBI:29033"/>
    </cofactor>
</comment>
<dbReference type="PANTHER" id="PTHR10730:SF6">
    <property type="entry name" value="PROCOLLAGEN-LYSINE,2-OXOGLUTARATE 5-DIOXYGENASE 2"/>
    <property type="match status" value="1"/>
</dbReference>
<dbReference type="InterPro" id="IPR044861">
    <property type="entry name" value="IPNS-like_FE2OG_OXY"/>
</dbReference>
<evidence type="ECO:0000256" key="12">
    <source>
        <dbReference type="ARBA" id="ARBA00023004"/>
    </source>
</evidence>
<protein>
    <recommendedName>
        <fullName evidence="5">procollagen-lysine 5-dioxygenase</fullName>
        <ecNumber evidence="5">1.14.11.4</ecNumber>
    </recommendedName>
</protein>
<dbReference type="GO" id="GO:0008475">
    <property type="term" value="F:procollagen-lysine 5-dioxygenase activity"/>
    <property type="evidence" value="ECO:0007669"/>
    <property type="project" value="UniProtKB-EC"/>
</dbReference>
<proteinExistence type="predicted"/>
<reference evidence="17" key="2">
    <citation type="submission" date="2025-09" db="UniProtKB">
        <authorList>
            <consortium name="Ensembl"/>
        </authorList>
    </citation>
    <scope>IDENTIFICATION</scope>
</reference>
<keyword evidence="9" id="KW-0847">Vitamin C</keyword>
<evidence type="ECO:0000313" key="18">
    <source>
        <dbReference type="Proteomes" id="UP000694557"/>
    </source>
</evidence>
<evidence type="ECO:0000256" key="9">
    <source>
        <dbReference type="ARBA" id="ARBA00022896"/>
    </source>
</evidence>
<evidence type="ECO:0000256" key="13">
    <source>
        <dbReference type="ARBA" id="ARBA00023136"/>
    </source>
</evidence>
<keyword evidence="7" id="KW-0732">Signal</keyword>
<dbReference type="InterPro" id="IPR057589">
    <property type="entry name" value="GT_PLOD"/>
</dbReference>
<dbReference type="Pfam" id="PF03171">
    <property type="entry name" value="2OG-FeII_Oxy"/>
    <property type="match status" value="1"/>
</dbReference>
<keyword evidence="8" id="KW-0256">Endoplasmic reticulum</keyword>
<dbReference type="PANTHER" id="PTHR10730">
    <property type="entry name" value="PROCOLLAGEN-LYSINE,2-OXOGLUTARATE 5-DIOXYGENASE/GLYCOSYLTRANSFERASE 25 FAMILY MEMBER"/>
    <property type="match status" value="1"/>
</dbReference>
<dbReference type="GO" id="GO:0005789">
    <property type="term" value="C:endoplasmic reticulum membrane"/>
    <property type="evidence" value="ECO:0007669"/>
    <property type="project" value="UniProtKB-SubCell"/>
</dbReference>
<evidence type="ECO:0000256" key="6">
    <source>
        <dbReference type="ARBA" id="ARBA00022723"/>
    </source>
</evidence>
<dbReference type="GO" id="GO:0005791">
    <property type="term" value="C:rough endoplasmic reticulum"/>
    <property type="evidence" value="ECO:0007669"/>
    <property type="project" value="UniProtKB-SubCell"/>
</dbReference>
<comment type="catalytic activity">
    <reaction evidence="15">
        <text>L-lysyl-[collagen] + 2-oxoglutarate + O2 = (5R)-5-hydroxy-L-lysyl-[collagen] + succinate + CO2</text>
        <dbReference type="Rhea" id="RHEA:16569"/>
        <dbReference type="Rhea" id="RHEA-COMP:12751"/>
        <dbReference type="Rhea" id="RHEA-COMP:12752"/>
        <dbReference type="ChEBI" id="CHEBI:15379"/>
        <dbReference type="ChEBI" id="CHEBI:16526"/>
        <dbReference type="ChEBI" id="CHEBI:16810"/>
        <dbReference type="ChEBI" id="CHEBI:29969"/>
        <dbReference type="ChEBI" id="CHEBI:30031"/>
        <dbReference type="ChEBI" id="CHEBI:133442"/>
        <dbReference type="EC" id="1.14.11.4"/>
    </reaction>
</comment>
<comment type="subcellular location">
    <subcellularLocation>
        <location evidence="3">Endoplasmic reticulum membrane</location>
        <topology evidence="3">Peripheral membrane protein</topology>
        <orientation evidence="3">Lumenal side</orientation>
    </subcellularLocation>
    <subcellularLocation>
        <location evidence="4">Rough endoplasmic reticulum</location>
    </subcellularLocation>
</comment>
<evidence type="ECO:0000256" key="1">
    <source>
        <dbReference type="ARBA" id="ARBA00001954"/>
    </source>
</evidence>
<sequence>MFCFPFFPEKLLVLTVATQETDGYRRFMQSADYFNYTVKVLGMGEEWRGGDVGRSIGGGQKVRLLKEAMEGLRDQEDLVVLSVDSYDLIFAGGPEEILRKFQEANHKVLFAAEGLVWPDKRLQDKYPSVRSGKRFLNSGGIIGYAPYVTKIVEQWNLHENDDDQLFYTKIYLDPQQRESLNMTLDHKSQIFQNLNGAIDEVLLKFGTERVRVRNTVYDTLPVVVHGNANTKMYLNYLGNYIPNAWNYERGCGVCDHNMVDLSQLEEYPTVMVGVFIEQPTPFLSQFFQRLATLDYPKHKLNVFVHNNEVYHERHIQKFWQENKDVFNSFKVVGPEENLSQGEARNMGMGLCRKDPGCDYYLSMDADVMLTNRQTLKILIEQNRCVVVFLSQATEGYITAVEGYITAVEGYITAVEGYITAADFLRNELKERKHFVLEKLDPDMALCRHARELGMFMYITNRHEFGRLISTANFNTSHYNSDLWQIFENPMDWKEKYIHPNYTRIFTENYLEEPCPDVFWFPVFTERACDELVEEMEHYGSWSGGNHEDKRITGGYETVPTDDIHMKQIEKFISPVTSQSPFSGYYTKVSVLMNFVVKYTPGRQAYLRPHHDSSTFTINVALNSKGTDFQGGGCRFHRYNCSVDSPRKGWSFMHPGRLTHLHEGLPTTNGTRYIAVSFIDP</sequence>
<evidence type="ECO:0000313" key="17">
    <source>
        <dbReference type="Ensembl" id="ENSOKIP00005105636.1"/>
    </source>
</evidence>
<dbReference type="SMART" id="SM00702">
    <property type="entry name" value="P4Hc"/>
    <property type="match status" value="1"/>
</dbReference>
<dbReference type="InterPro" id="IPR001006">
    <property type="entry name" value="Procol_lys_dOase"/>
</dbReference>
<gene>
    <name evidence="17" type="primary">LOC109885636</name>
</gene>
<comment type="cofactor">
    <cofactor evidence="2">
        <name>L-ascorbate</name>
        <dbReference type="ChEBI" id="CHEBI:38290"/>
    </cofactor>
</comment>
<dbReference type="AlphaFoldDB" id="A0A8C7KSG0"/>
<dbReference type="Proteomes" id="UP000694557">
    <property type="component" value="Unassembled WGS sequence"/>
</dbReference>
<keyword evidence="6" id="KW-0479">Metal-binding</keyword>
<evidence type="ECO:0000256" key="7">
    <source>
        <dbReference type="ARBA" id="ARBA00022729"/>
    </source>
</evidence>
<dbReference type="InterPro" id="IPR050757">
    <property type="entry name" value="Collagen_mod_GT25"/>
</dbReference>
<evidence type="ECO:0000256" key="14">
    <source>
        <dbReference type="ARBA" id="ARBA00023180"/>
    </source>
</evidence>
<evidence type="ECO:0000256" key="2">
    <source>
        <dbReference type="ARBA" id="ARBA00001961"/>
    </source>
</evidence>
<dbReference type="SUPFAM" id="SSF53448">
    <property type="entry name" value="Nucleotide-diphospho-sugar transferases"/>
    <property type="match status" value="1"/>
</dbReference>
<name>A0A8C7KSG0_ONCKI</name>
<keyword evidence="14" id="KW-0325">Glycoprotein</keyword>
<dbReference type="GO" id="GO:0031418">
    <property type="term" value="F:L-ascorbic acid binding"/>
    <property type="evidence" value="ECO:0007669"/>
    <property type="project" value="UniProtKB-KW"/>
</dbReference>
<evidence type="ECO:0000256" key="11">
    <source>
        <dbReference type="ARBA" id="ARBA00023002"/>
    </source>
</evidence>
<dbReference type="PROSITE" id="PS51471">
    <property type="entry name" value="FE2OG_OXY"/>
    <property type="match status" value="1"/>
</dbReference>
<reference evidence="17" key="1">
    <citation type="submission" date="2025-08" db="UniProtKB">
        <authorList>
            <consortium name="Ensembl"/>
        </authorList>
    </citation>
    <scope>IDENTIFICATION</scope>
</reference>
<evidence type="ECO:0000256" key="15">
    <source>
        <dbReference type="ARBA" id="ARBA00047930"/>
    </source>
</evidence>
<evidence type="ECO:0000256" key="8">
    <source>
        <dbReference type="ARBA" id="ARBA00022824"/>
    </source>
</evidence>
<evidence type="ECO:0000256" key="3">
    <source>
        <dbReference type="ARBA" id="ARBA00004367"/>
    </source>
</evidence>
<feature type="domain" description="Fe2OG dioxygenase" evidence="16">
    <location>
        <begin position="586"/>
        <end position="680"/>
    </location>
</feature>
<dbReference type="InterPro" id="IPR006620">
    <property type="entry name" value="Pro_4_hyd_alph"/>
</dbReference>
<keyword evidence="18" id="KW-1185">Reference proteome</keyword>
<evidence type="ECO:0000256" key="4">
    <source>
        <dbReference type="ARBA" id="ARBA00004427"/>
    </source>
</evidence>
<dbReference type="Pfam" id="PF25342">
    <property type="entry name" value="GT_PLOD"/>
    <property type="match status" value="1"/>
</dbReference>